<dbReference type="WBParaSite" id="PSAMB.scaffold14034size2028.g35814.t1">
    <property type="protein sequence ID" value="PSAMB.scaffold14034size2028.g35814.t1"/>
    <property type="gene ID" value="PSAMB.scaffold14034size2028.g35814"/>
</dbReference>
<name>A0A914UZW6_9BILA</name>
<evidence type="ECO:0000256" key="1">
    <source>
        <dbReference type="SAM" id="MobiDB-lite"/>
    </source>
</evidence>
<evidence type="ECO:0000313" key="2">
    <source>
        <dbReference type="Proteomes" id="UP000887566"/>
    </source>
</evidence>
<evidence type="ECO:0000313" key="3">
    <source>
        <dbReference type="WBParaSite" id="PSAMB.scaffold14034size2028.g35814.t1"/>
    </source>
</evidence>
<sequence>MGEDKQSAEVGCGCEGGQRINDREGERSIWQLLSSLRTFQRILELATAGRQLRRAISNPGGRLRGLRERADDSIEGVPEYARETKEMDVSLKYPENTRAKPTGKDGRLARSVETSTGRAVAAAAAVQAVGRPMKLADSKSNENYRFWAPATSGHEDGEGGPWTRAGL</sequence>
<dbReference type="Proteomes" id="UP000887566">
    <property type="component" value="Unplaced"/>
</dbReference>
<dbReference type="AlphaFoldDB" id="A0A914UZW6"/>
<feature type="region of interest" description="Disordered" evidence="1">
    <location>
        <begin position="147"/>
        <end position="167"/>
    </location>
</feature>
<protein>
    <submittedName>
        <fullName evidence="3">Uncharacterized protein</fullName>
    </submittedName>
</protein>
<proteinExistence type="predicted"/>
<accession>A0A914UZW6</accession>
<organism evidence="2 3">
    <name type="scientific">Plectus sambesii</name>
    <dbReference type="NCBI Taxonomy" id="2011161"/>
    <lineage>
        <taxon>Eukaryota</taxon>
        <taxon>Metazoa</taxon>
        <taxon>Ecdysozoa</taxon>
        <taxon>Nematoda</taxon>
        <taxon>Chromadorea</taxon>
        <taxon>Plectida</taxon>
        <taxon>Plectina</taxon>
        <taxon>Plectoidea</taxon>
        <taxon>Plectidae</taxon>
        <taxon>Plectus</taxon>
    </lineage>
</organism>
<reference evidence="3" key="1">
    <citation type="submission" date="2022-11" db="UniProtKB">
        <authorList>
            <consortium name="WormBaseParasite"/>
        </authorList>
    </citation>
    <scope>IDENTIFICATION</scope>
</reference>
<keyword evidence="2" id="KW-1185">Reference proteome</keyword>